<accession>A0ACC1TFF1</accession>
<reference evidence="1" key="1">
    <citation type="submission" date="2022-07" db="EMBL/GenBank/DDBJ databases">
        <title>Genome Sequence of Phlebia brevispora.</title>
        <authorList>
            <person name="Buettner E."/>
        </authorList>
    </citation>
    <scope>NUCLEOTIDE SEQUENCE</scope>
    <source>
        <strain evidence="1">MPL23</strain>
    </source>
</reference>
<evidence type="ECO:0000313" key="1">
    <source>
        <dbReference type="EMBL" id="KAJ3559738.1"/>
    </source>
</evidence>
<name>A0ACC1TFF1_9APHY</name>
<gene>
    <name evidence="1" type="ORF">NM688_g164</name>
</gene>
<proteinExistence type="predicted"/>
<comment type="caution">
    <text evidence="1">The sequence shown here is derived from an EMBL/GenBank/DDBJ whole genome shotgun (WGS) entry which is preliminary data.</text>
</comment>
<dbReference type="Proteomes" id="UP001148662">
    <property type="component" value="Unassembled WGS sequence"/>
</dbReference>
<protein>
    <submittedName>
        <fullName evidence="1">Uncharacterized protein</fullName>
    </submittedName>
</protein>
<sequence>MTWCRICDNQGGDPKLWKDAFAAAITEDSKYIVTAPNRSFVPEPLLGPITISIGADGHFGSADPVHWPQILEEGTRYPWLPCVERQPSVVSYPDSYLWLPLLEAQVCPIQSSLSPSTKVFGTVQATYLAQLRVIIDRVKYLVDSFETMYERHPELRWLFVSMRDAFDRLDYPATYRDLVRQHACFQRFTLYTYAWLQWHVVIKRTYKLSAVVLLRSRDMMGAFVTAPKLAQLYFDLGVPIWFLRTQNFFKGDEVVRSIVLFQRPKEMLSFTDKNDLEVLKRELVGRVSMSMNAGEPHLNWVHHQATHYVDIETRPYPETILQPNDKSTASKLTSLLPVPADAMLLSSEASGSMSVQPLLSASPLQQPADSQQAVSRRSSSAEQKRMSSKKGSLSNANSQAQSSKSARFQPYPARHIPPSEQDKYKPFSHEYLPPPISTWEDGLARVKLGAFHGGEPWCYWVPEPRILINTKEDERRVRYIENWLRVRDIWFSLLLDHLSKDGLIGPLKIPQWRDYLNTSAVSNTEMLSKKGKRQNELREVYNIFKEVLKNDILQVGVPKAWLSLEIPSPKGAQWVHFCRQVVWEISEVGFRYELTRLDQHLLPGGTNMLEDTHRRDLIAAVFPQDHSLILRQLPTRNDGLAAADAKTRTEHLQALKRIISRWPDTPDYIRTMVPFKSVNDVTRFAEMERALVEYYCQKFYDVAGRPPILPRLLY</sequence>
<evidence type="ECO:0000313" key="2">
    <source>
        <dbReference type="Proteomes" id="UP001148662"/>
    </source>
</evidence>
<dbReference type="EMBL" id="JANHOG010000011">
    <property type="protein sequence ID" value="KAJ3559738.1"/>
    <property type="molecule type" value="Genomic_DNA"/>
</dbReference>
<organism evidence="1 2">
    <name type="scientific">Phlebia brevispora</name>
    <dbReference type="NCBI Taxonomy" id="194682"/>
    <lineage>
        <taxon>Eukaryota</taxon>
        <taxon>Fungi</taxon>
        <taxon>Dikarya</taxon>
        <taxon>Basidiomycota</taxon>
        <taxon>Agaricomycotina</taxon>
        <taxon>Agaricomycetes</taxon>
        <taxon>Polyporales</taxon>
        <taxon>Meruliaceae</taxon>
        <taxon>Phlebia</taxon>
    </lineage>
</organism>
<keyword evidence="2" id="KW-1185">Reference proteome</keyword>